<reference evidence="4 5" key="1">
    <citation type="journal article" date="2011" name="Stand. Genomic Sci.">
        <title>Non-contiguous finished genome sequence and contextual data of the filamentous soil bacterium Ktedonobacter racemifer type strain (SOSP1-21).</title>
        <authorList>
            <person name="Chang Y.J."/>
            <person name="Land M."/>
            <person name="Hauser L."/>
            <person name="Chertkov O."/>
            <person name="Del Rio T.G."/>
            <person name="Nolan M."/>
            <person name="Copeland A."/>
            <person name="Tice H."/>
            <person name="Cheng J.F."/>
            <person name="Lucas S."/>
            <person name="Han C."/>
            <person name="Goodwin L."/>
            <person name="Pitluck S."/>
            <person name="Ivanova N."/>
            <person name="Ovchinikova G."/>
            <person name="Pati A."/>
            <person name="Chen A."/>
            <person name="Palaniappan K."/>
            <person name="Mavromatis K."/>
            <person name="Liolios K."/>
            <person name="Brettin T."/>
            <person name="Fiebig A."/>
            <person name="Rohde M."/>
            <person name="Abt B."/>
            <person name="Goker M."/>
            <person name="Detter J.C."/>
            <person name="Woyke T."/>
            <person name="Bristow J."/>
            <person name="Eisen J.A."/>
            <person name="Markowitz V."/>
            <person name="Hugenholtz P."/>
            <person name="Kyrpides N.C."/>
            <person name="Klenk H.P."/>
            <person name="Lapidus A."/>
        </authorList>
    </citation>
    <scope>NUCLEOTIDE SEQUENCE [LARGE SCALE GENOMIC DNA]</scope>
    <source>
        <strain evidence="5">DSM 44963</strain>
    </source>
</reference>
<accession>D6U2F8</accession>
<dbReference type="Pfam" id="PF01408">
    <property type="entry name" value="GFO_IDH_MocA"/>
    <property type="match status" value="1"/>
</dbReference>
<evidence type="ECO:0000259" key="3">
    <source>
        <dbReference type="Pfam" id="PF02894"/>
    </source>
</evidence>
<dbReference type="Gene3D" id="3.40.50.720">
    <property type="entry name" value="NAD(P)-binding Rossmann-like Domain"/>
    <property type="match status" value="1"/>
</dbReference>
<dbReference type="EMBL" id="ADVG01000004">
    <property type="protein sequence ID" value="EFH82826.1"/>
    <property type="molecule type" value="Genomic_DNA"/>
</dbReference>
<dbReference type="OrthoDB" id="9781031at2"/>
<organism evidence="4 5">
    <name type="scientific">Ktedonobacter racemifer DSM 44963</name>
    <dbReference type="NCBI Taxonomy" id="485913"/>
    <lineage>
        <taxon>Bacteria</taxon>
        <taxon>Bacillati</taxon>
        <taxon>Chloroflexota</taxon>
        <taxon>Ktedonobacteria</taxon>
        <taxon>Ktedonobacterales</taxon>
        <taxon>Ktedonobacteraceae</taxon>
        <taxon>Ktedonobacter</taxon>
    </lineage>
</organism>
<dbReference type="RefSeq" id="WP_007921229.1">
    <property type="nucleotide sequence ID" value="NZ_ADVG01000004.1"/>
</dbReference>
<proteinExistence type="inferred from homology"/>
<feature type="domain" description="Gfo/Idh/MocA-like oxidoreductase N-terminal" evidence="2">
    <location>
        <begin position="6"/>
        <end position="125"/>
    </location>
</feature>
<keyword evidence="5" id="KW-1185">Reference proteome</keyword>
<comment type="similarity">
    <text evidence="1">Belongs to the Gfo/Idh/MocA family.</text>
</comment>
<name>D6U2F8_KTERA</name>
<dbReference type="InterPro" id="IPR004104">
    <property type="entry name" value="Gfo/Idh/MocA-like_OxRdtase_C"/>
</dbReference>
<dbReference type="Gene3D" id="3.30.360.10">
    <property type="entry name" value="Dihydrodipicolinate Reductase, domain 2"/>
    <property type="match status" value="1"/>
</dbReference>
<sequence>MSPVTLLIIGAGNRGKVYARYALAHPDQVRVIGVAEPREFFRRRMAQAHDIAPENVVTDWQELASRPKFADAVVITTPDAQHRDPAVAFANQGYDILLEKPMAPDPESCQQIVDAISANKSIFAVCHVLRYTTYTRRLKELVTSGLIGDIVSVQHLEPVGYWHYAHSFVRGNWRNEAESSFMLLAKSCHDIDWLRYIVGSRCVQVSSYGSLLHFRKENKPVAAGDAMRCLDCAYESECPYSATRFYNGRLREGKSGWPLDVITTDISAAGVEAALRNGPYGRCVYECDNDVVDHQVVNLEYENGATASFTMIATTESRERETTIFGTRGELRGNSRHIVHHDFLTEQTATYEGEHLAGDNGHGGGDYGAMKSFVEAVARRDSSLILSGPEESLETHLTVFAAEQARREKHSIQLTY</sequence>
<dbReference type="SUPFAM" id="SSF55347">
    <property type="entry name" value="Glyceraldehyde-3-phosphate dehydrogenase-like, C-terminal domain"/>
    <property type="match status" value="1"/>
</dbReference>
<dbReference type="PANTHER" id="PTHR43377:SF2">
    <property type="entry name" value="BINDING ROSSMANN FOLD OXIDOREDUCTASE, PUTATIVE (AFU_ORTHOLOGUE AFUA_4G00560)-RELATED"/>
    <property type="match status" value="1"/>
</dbReference>
<feature type="domain" description="Gfo/Idh/MocA-like oxidoreductase C-terminal" evidence="3">
    <location>
        <begin position="139"/>
        <end position="414"/>
    </location>
</feature>
<evidence type="ECO:0000313" key="4">
    <source>
        <dbReference type="EMBL" id="EFH82826.1"/>
    </source>
</evidence>
<dbReference type="AlphaFoldDB" id="D6U2F8"/>
<dbReference type="Pfam" id="PF02894">
    <property type="entry name" value="GFO_IDH_MocA_C"/>
    <property type="match status" value="1"/>
</dbReference>
<evidence type="ECO:0000256" key="1">
    <source>
        <dbReference type="ARBA" id="ARBA00010928"/>
    </source>
</evidence>
<dbReference type="FunCoup" id="D6U2F8">
    <property type="interactions" value="70"/>
</dbReference>
<dbReference type="GO" id="GO:0000166">
    <property type="term" value="F:nucleotide binding"/>
    <property type="evidence" value="ECO:0007669"/>
    <property type="project" value="InterPro"/>
</dbReference>
<dbReference type="PANTHER" id="PTHR43377">
    <property type="entry name" value="BILIVERDIN REDUCTASE A"/>
    <property type="match status" value="1"/>
</dbReference>
<dbReference type="STRING" id="485913.Krac_3682"/>
<protein>
    <submittedName>
        <fullName evidence="4">Oxidoreductase domain protein</fullName>
    </submittedName>
</protein>
<dbReference type="InterPro" id="IPR051450">
    <property type="entry name" value="Gfo/Idh/MocA_Oxidoreductases"/>
</dbReference>
<dbReference type="InterPro" id="IPR036291">
    <property type="entry name" value="NAD(P)-bd_dom_sf"/>
</dbReference>
<dbReference type="SUPFAM" id="SSF51735">
    <property type="entry name" value="NAD(P)-binding Rossmann-fold domains"/>
    <property type="match status" value="1"/>
</dbReference>
<dbReference type="eggNOG" id="COG0673">
    <property type="taxonomic scope" value="Bacteria"/>
</dbReference>
<comment type="caution">
    <text evidence="4">The sequence shown here is derived from an EMBL/GenBank/DDBJ whole genome shotgun (WGS) entry which is preliminary data.</text>
</comment>
<evidence type="ECO:0000313" key="5">
    <source>
        <dbReference type="Proteomes" id="UP000004508"/>
    </source>
</evidence>
<evidence type="ECO:0000259" key="2">
    <source>
        <dbReference type="Pfam" id="PF01408"/>
    </source>
</evidence>
<dbReference type="InParanoid" id="D6U2F8"/>
<dbReference type="Proteomes" id="UP000004508">
    <property type="component" value="Unassembled WGS sequence"/>
</dbReference>
<gene>
    <name evidence="4" type="ORF">Krac_3682</name>
</gene>
<dbReference type="InterPro" id="IPR000683">
    <property type="entry name" value="Gfo/Idh/MocA-like_OxRdtase_N"/>
</dbReference>